<dbReference type="AlphaFoldDB" id="A0A6S7BTZ8"/>
<dbReference type="Proteomes" id="UP000494272">
    <property type="component" value="Unassembled WGS sequence"/>
</dbReference>
<keyword evidence="2" id="KW-0812">Transmembrane</keyword>
<accession>A0A6S7BTZ8</accession>
<dbReference type="PROSITE" id="PS51257">
    <property type="entry name" value="PROKAR_LIPOPROTEIN"/>
    <property type="match status" value="1"/>
</dbReference>
<organism evidence="3 4">
    <name type="scientific">Achromobacter dolens</name>
    <dbReference type="NCBI Taxonomy" id="1287738"/>
    <lineage>
        <taxon>Bacteria</taxon>
        <taxon>Pseudomonadati</taxon>
        <taxon>Pseudomonadota</taxon>
        <taxon>Betaproteobacteria</taxon>
        <taxon>Burkholderiales</taxon>
        <taxon>Alcaligenaceae</taxon>
        <taxon>Achromobacter</taxon>
    </lineage>
</organism>
<keyword evidence="4" id="KW-1185">Reference proteome</keyword>
<evidence type="ECO:0000313" key="4">
    <source>
        <dbReference type="Proteomes" id="UP000494272"/>
    </source>
</evidence>
<feature type="compositionally biased region" description="Polar residues" evidence="1">
    <location>
        <begin position="66"/>
        <end position="75"/>
    </location>
</feature>
<keyword evidence="2" id="KW-1133">Transmembrane helix</keyword>
<gene>
    <name evidence="3" type="ORF">LMG26841_00290</name>
</gene>
<feature type="transmembrane region" description="Helical" evidence="2">
    <location>
        <begin position="12"/>
        <end position="33"/>
    </location>
</feature>
<evidence type="ECO:0000313" key="3">
    <source>
        <dbReference type="EMBL" id="CAB3817638.1"/>
    </source>
</evidence>
<feature type="compositionally biased region" description="Low complexity" evidence="1">
    <location>
        <begin position="76"/>
        <end position="128"/>
    </location>
</feature>
<keyword evidence="2" id="KW-0472">Membrane</keyword>
<proteinExistence type="predicted"/>
<sequence>MRTAPAAPRGRALAGWAAGLSCAFHVLVAGLLWRAASERETPPAPAAIRQNDFYVTLLPPRAGPQPSASSATFTVAPSVAPSSPLSSEAVEPSSSALPRSSTPSSSRLAKPSASRQATPARTPTANTPRDFRWRGEDAAAQGLPRARGEARVDLAPRTRAEPSALAKGIAQSVRPPCRDAHAGLGLLALPFLLADTVRDGGCKW</sequence>
<evidence type="ECO:0000256" key="1">
    <source>
        <dbReference type="SAM" id="MobiDB-lite"/>
    </source>
</evidence>
<feature type="region of interest" description="Disordered" evidence="1">
    <location>
        <begin position="64"/>
        <end position="147"/>
    </location>
</feature>
<evidence type="ECO:0000256" key="2">
    <source>
        <dbReference type="SAM" id="Phobius"/>
    </source>
</evidence>
<protein>
    <submittedName>
        <fullName evidence="3">Uncharacterized protein</fullName>
    </submittedName>
</protein>
<dbReference type="EMBL" id="CADIKW010000001">
    <property type="protein sequence ID" value="CAB3817638.1"/>
    <property type="molecule type" value="Genomic_DNA"/>
</dbReference>
<reference evidence="3 4" key="1">
    <citation type="submission" date="2020-04" db="EMBL/GenBank/DDBJ databases">
        <authorList>
            <person name="De Canck E."/>
        </authorList>
    </citation>
    <scope>NUCLEOTIDE SEQUENCE [LARGE SCALE GENOMIC DNA]</scope>
    <source>
        <strain evidence="3 4">LMG 26841</strain>
    </source>
</reference>
<name>A0A6S7BTZ8_9BURK</name>